<feature type="region of interest" description="Disordered" evidence="2">
    <location>
        <begin position="150"/>
        <end position="217"/>
    </location>
</feature>
<gene>
    <name evidence="4" type="ORF">GCM10010470_15310</name>
</gene>
<evidence type="ECO:0000256" key="1">
    <source>
        <dbReference type="SAM" id="Coils"/>
    </source>
</evidence>
<dbReference type="EMBL" id="BAAAUX010000007">
    <property type="protein sequence ID" value="GAA2782270.1"/>
    <property type="molecule type" value="Genomic_DNA"/>
</dbReference>
<comment type="caution">
    <text evidence="4">The sequence shown here is derived from an EMBL/GenBank/DDBJ whole genome shotgun (WGS) entry which is preliminary data.</text>
</comment>
<organism evidence="4 5">
    <name type="scientific">Saccharopolyspora taberi</name>
    <dbReference type="NCBI Taxonomy" id="60895"/>
    <lineage>
        <taxon>Bacteria</taxon>
        <taxon>Bacillati</taxon>
        <taxon>Actinomycetota</taxon>
        <taxon>Actinomycetes</taxon>
        <taxon>Pseudonocardiales</taxon>
        <taxon>Pseudonocardiaceae</taxon>
        <taxon>Saccharopolyspora</taxon>
    </lineage>
</organism>
<keyword evidence="1" id="KW-0175">Coiled coil</keyword>
<proteinExistence type="predicted"/>
<feature type="compositionally biased region" description="Pro residues" evidence="2">
    <location>
        <begin position="186"/>
        <end position="205"/>
    </location>
</feature>
<accession>A0ABN3V7P2</accession>
<evidence type="ECO:0000256" key="2">
    <source>
        <dbReference type="SAM" id="MobiDB-lite"/>
    </source>
</evidence>
<dbReference type="RefSeq" id="WP_344678747.1">
    <property type="nucleotide sequence ID" value="NZ_BAAAUX010000007.1"/>
</dbReference>
<keyword evidence="3" id="KW-1133">Transmembrane helix</keyword>
<protein>
    <recommendedName>
        <fullName evidence="6">Cell division protein FtsL</fullName>
    </recommendedName>
</protein>
<name>A0ABN3V7P2_9PSEU</name>
<feature type="transmembrane region" description="Helical" evidence="3">
    <location>
        <begin position="87"/>
        <end position="109"/>
    </location>
</feature>
<evidence type="ECO:0000313" key="4">
    <source>
        <dbReference type="EMBL" id="GAA2782270.1"/>
    </source>
</evidence>
<feature type="compositionally biased region" description="Low complexity" evidence="2">
    <location>
        <begin position="206"/>
        <end position="217"/>
    </location>
</feature>
<sequence length="217" mass="23402">MTAPARTRTTTSRTGTTEREQTEKKKRTRSAAAERAYARREERRDRSLREATERRPRTQRQPGEQRRPQRVGRSAAKLQEKVAGSRASLVVAGMGMLTVGLLATLWLSIAAVSGSYELQQNEARINALNEQKEQLMLEVSALDSTPALQREAERQGLVPAPPPAHLVPNPDGTVTVVGDPQAAEAPKPPAPPVQAPPVQAPPAPPQQAAGAPAVEAR</sequence>
<reference evidence="4 5" key="1">
    <citation type="journal article" date="2019" name="Int. J. Syst. Evol. Microbiol.">
        <title>The Global Catalogue of Microorganisms (GCM) 10K type strain sequencing project: providing services to taxonomists for standard genome sequencing and annotation.</title>
        <authorList>
            <consortium name="The Broad Institute Genomics Platform"/>
            <consortium name="The Broad Institute Genome Sequencing Center for Infectious Disease"/>
            <person name="Wu L."/>
            <person name="Ma J."/>
        </authorList>
    </citation>
    <scope>NUCLEOTIDE SEQUENCE [LARGE SCALE GENOMIC DNA]</scope>
    <source>
        <strain evidence="4 5">JCM 9383</strain>
    </source>
</reference>
<evidence type="ECO:0000256" key="3">
    <source>
        <dbReference type="SAM" id="Phobius"/>
    </source>
</evidence>
<evidence type="ECO:0008006" key="6">
    <source>
        <dbReference type="Google" id="ProtNLM"/>
    </source>
</evidence>
<keyword evidence="3" id="KW-0472">Membrane</keyword>
<feature type="coiled-coil region" evidence="1">
    <location>
        <begin position="118"/>
        <end position="145"/>
    </location>
</feature>
<feature type="compositionally biased region" description="Low complexity" evidence="2">
    <location>
        <begin position="1"/>
        <end position="15"/>
    </location>
</feature>
<dbReference type="Proteomes" id="UP001500979">
    <property type="component" value="Unassembled WGS sequence"/>
</dbReference>
<evidence type="ECO:0000313" key="5">
    <source>
        <dbReference type="Proteomes" id="UP001500979"/>
    </source>
</evidence>
<feature type="region of interest" description="Disordered" evidence="2">
    <location>
        <begin position="1"/>
        <end position="84"/>
    </location>
</feature>
<keyword evidence="5" id="KW-1185">Reference proteome</keyword>
<feature type="compositionally biased region" description="Basic and acidic residues" evidence="2">
    <location>
        <begin position="36"/>
        <end position="56"/>
    </location>
</feature>
<keyword evidence="3" id="KW-0812">Transmembrane</keyword>